<keyword evidence="2" id="KW-1185">Reference proteome</keyword>
<comment type="caution">
    <text evidence="1">The sequence shown here is derived from an EMBL/GenBank/DDBJ whole genome shotgun (WGS) entry which is preliminary data.</text>
</comment>
<name>A0A507CV26_9FUNG</name>
<evidence type="ECO:0000313" key="1">
    <source>
        <dbReference type="EMBL" id="TPX43027.1"/>
    </source>
</evidence>
<accession>A0A507CV26</accession>
<protein>
    <submittedName>
        <fullName evidence="1">Uncharacterized protein</fullName>
    </submittedName>
</protein>
<dbReference type="VEuPathDB" id="FungiDB:SeMB42_g04891"/>
<dbReference type="AlphaFoldDB" id="A0A507CV26"/>
<dbReference type="EMBL" id="QEAN01000212">
    <property type="protein sequence ID" value="TPX43027.1"/>
    <property type="molecule type" value="Genomic_DNA"/>
</dbReference>
<organism evidence="1 2">
    <name type="scientific">Synchytrium endobioticum</name>
    <dbReference type="NCBI Taxonomy" id="286115"/>
    <lineage>
        <taxon>Eukaryota</taxon>
        <taxon>Fungi</taxon>
        <taxon>Fungi incertae sedis</taxon>
        <taxon>Chytridiomycota</taxon>
        <taxon>Chytridiomycota incertae sedis</taxon>
        <taxon>Chytridiomycetes</taxon>
        <taxon>Synchytriales</taxon>
        <taxon>Synchytriaceae</taxon>
        <taxon>Synchytrium</taxon>
    </lineage>
</organism>
<evidence type="ECO:0000313" key="2">
    <source>
        <dbReference type="Proteomes" id="UP000317494"/>
    </source>
</evidence>
<sequence>MQHRALLFPWASNLPNPGLSNGGCVNLMESYAATTSDESNGAKLISLGGVQHVFGCESTACDEPPCNQAAATYINPEILVHIATTSDARCGWATLIQNIAADAAARDRALERYSSNHITYGGERLGACPLDGGSLFSSACVMFARFFLSCMGTSTGLVQFQNVHGCLRPAAFRRHDDNL</sequence>
<gene>
    <name evidence="1" type="ORF">SeMB42_g04891</name>
</gene>
<proteinExistence type="predicted"/>
<reference evidence="1 2" key="1">
    <citation type="journal article" date="2019" name="Sci. Rep.">
        <title>Comparative genomics of chytrid fungi reveal insights into the obligate biotrophic and pathogenic lifestyle of Synchytrium endobioticum.</title>
        <authorList>
            <person name="van de Vossenberg B.T.L.H."/>
            <person name="Warris S."/>
            <person name="Nguyen H.D.T."/>
            <person name="van Gent-Pelzer M.P.E."/>
            <person name="Joly D.L."/>
            <person name="van de Geest H.C."/>
            <person name="Bonants P.J.M."/>
            <person name="Smith D.S."/>
            <person name="Levesque C.A."/>
            <person name="van der Lee T.A.J."/>
        </authorList>
    </citation>
    <scope>NUCLEOTIDE SEQUENCE [LARGE SCALE GENOMIC DNA]</scope>
    <source>
        <strain evidence="1 2">MB42</strain>
    </source>
</reference>
<dbReference type="Proteomes" id="UP000317494">
    <property type="component" value="Unassembled WGS sequence"/>
</dbReference>